<proteinExistence type="predicted"/>
<dbReference type="RefSeq" id="WP_092064206.1">
    <property type="nucleotide sequence ID" value="NZ_FNIN01000003.1"/>
</dbReference>
<dbReference type="STRING" id="206665.SAMN04488516_10383"/>
<protein>
    <submittedName>
        <fullName evidence="2">RsbT co-antagonist protein rsbRD N-terminal domain-containing protein</fullName>
    </submittedName>
</protein>
<name>A0A1H0CKB7_9BACT</name>
<dbReference type="InterPro" id="IPR025751">
    <property type="entry name" value="RsbRD_N_dom"/>
</dbReference>
<dbReference type="OrthoDB" id="1724246at2"/>
<evidence type="ECO:0000313" key="2">
    <source>
        <dbReference type="EMBL" id="SDN58303.1"/>
    </source>
</evidence>
<dbReference type="Pfam" id="PF14361">
    <property type="entry name" value="RsbRD_N"/>
    <property type="match status" value="1"/>
</dbReference>
<dbReference type="Proteomes" id="UP000199602">
    <property type="component" value="Unassembled WGS sequence"/>
</dbReference>
<evidence type="ECO:0000259" key="1">
    <source>
        <dbReference type="Pfam" id="PF14361"/>
    </source>
</evidence>
<sequence length="171" mass="20407">MKFYSLLKEKKKTILNHWFEDLLSSYPPESAQFFKSNLNKFTNPVGNTFRLNLERIFDELLKEKSSKELLDWVDGIVRIRSLQEFSPSLALNFVFSLKRVVWDILKKDIKKQNLYEEYNQFVQKTDELVGLAFDLYMQCREKVWSQKANYMNSRVHRLLERAGLIKEVGEL</sequence>
<organism evidence="2 3">
    <name type="scientific">Desulfonauticus submarinus</name>
    <dbReference type="NCBI Taxonomy" id="206665"/>
    <lineage>
        <taxon>Bacteria</taxon>
        <taxon>Pseudomonadati</taxon>
        <taxon>Thermodesulfobacteriota</taxon>
        <taxon>Desulfovibrionia</taxon>
        <taxon>Desulfovibrionales</taxon>
        <taxon>Desulfonauticaceae</taxon>
        <taxon>Desulfonauticus</taxon>
    </lineage>
</organism>
<dbReference type="AlphaFoldDB" id="A0A1H0CKB7"/>
<feature type="domain" description="RsbT co-antagonist protein RsbRD N-terminal" evidence="1">
    <location>
        <begin position="14"/>
        <end position="148"/>
    </location>
</feature>
<gene>
    <name evidence="2" type="ORF">SAMN04488516_10383</name>
</gene>
<accession>A0A1H0CKB7</accession>
<keyword evidence="3" id="KW-1185">Reference proteome</keyword>
<evidence type="ECO:0000313" key="3">
    <source>
        <dbReference type="Proteomes" id="UP000199602"/>
    </source>
</evidence>
<dbReference type="EMBL" id="FNIN01000003">
    <property type="protein sequence ID" value="SDN58303.1"/>
    <property type="molecule type" value="Genomic_DNA"/>
</dbReference>
<reference evidence="2 3" key="1">
    <citation type="submission" date="2016-10" db="EMBL/GenBank/DDBJ databases">
        <authorList>
            <person name="de Groot N.N."/>
        </authorList>
    </citation>
    <scope>NUCLEOTIDE SEQUENCE [LARGE SCALE GENOMIC DNA]</scope>
    <source>
        <strain evidence="2 3">DSM 15269</strain>
    </source>
</reference>